<dbReference type="AlphaFoldDB" id="M3AB56"/>
<evidence type="ECO:0000313" key="2">
    <source>
        <dbReference type="Proteomes" id="UP000011744"/>
    </source>
</evidence>
<comment type="caution">
    <text evidence="1">The sequence shown here is derived from an EMBL/GenBank/DDBJ whole genome shotgun (WGS) entry which is preliminary data.</text>
</comment>
<dbReference type="OrthoDB" id="7369999at2"/>
<proteinExistence type="predicted"/>
<reference evidence="1 2" key="1">
    <citation type="journal article" date="2014" name="Genome Announc.">
        <title>Draft Genome Sequence of Magnetospirillum sp. Strain SO-1, a Freshwater Magnetotactic Bacterium Isolated from the Ol'khovka River, Russia.</title>
        <authorList>
            <person name="Grouzdev D.S."/>
            <person name="Dziuba M.V."/>
            <person name="Sukhacheva M.S."/>
            <person name="Mardanov A.V."/>
            <person name="Beletskiy A.V."/>
            <person name="Kuznetsov B.B."/>
            <person name="Skryabin K.G."/>
        </authorList>
    </citation>
    <scope>NUCLEOTIDE SEQUENCE [LARGE SCALE GENOMIC DNA]</scope>
    <source>
        <strain evidence="1 2">SO-1</strain>
    </source>
</reference>
<dbReference type="RefSeq" id="WP_008617741.1">
    <property type="nucleotide sequence ID" value="NZ_AONQ01000028.1"/>
</dbReference>
<dbReference type="EMBL" id="AONQ01000028">
    <property type="protein sequence ID" value="EME69739.1"/>
    <property type="molecule type" value="Genomic_DNA"/>
</dbReference>
<evidence type="ECO:0000313" key="1">
    <source>
        <dbReference type="EMBL" id="EME69739.1"/>
    </source>
</evidence>
<dbReference type="PATRIC" id="fig|1244869.3.peg.2402"/>
<dbReference type="Proteomes" id="UP000011744">
    <property type="component" value="Unassembled WGS sequence"/>
</dbReference>
<gene>
    <name evidence="1" type="ORF">H261_11914</name>
</gene>
<organism evidence="1 2">
    <name type="scientific">Paramagnetospirillum caucaseum</name>
    <dbReference type="NCBI Taxonomy" id="1244869"/>
    <lineage>
        <taxon>Bacteria</taxon>
        <taxon>Pseudomonadati</taxon>
        <taxon>Pseudomonadota</taxon>
        <taxon>Alphaproteobacteria</taxon>
        <taxon>Rhodospirillales</taxon>
        <taxon>Magnetospirillaceae</taxon>
        <taxon>Paramagnetospirillum</taxon>
    </lineage>
</organism>
<keyword evidence="2" id="KW-1185">Reference proteome</keyword>
<sequence length="91" mass="9918">MARLLDTLLQLDTVARIGAGLLGRTRAGHQLSQIAADLRRTLAPLALRQAAEQPDPKTDLMRIFAAAEAAGLTWPDMRDALNEYHQRNSGA</sequence>
<protein>
    <submittedName>
        <fullName evidence="1">Uncharacterized protein</fullName>
    </submittedName>
</protein>
<accession>M3AB56</accession>
<name>M3AB56_9PROT</name>
<dbReference type="STRING" id="1244869.H261_11914"/>